<dbReference type="STRING" id="314260.PB2503_13264"/>
<evidence type="ECO:0000313" key="4">
    <source>
        <dbReference type="Proteomes" id="UP000001302"/>
    </source>
</evidence>
<dbReference type="OrthoDB" id="9786812at2"/>
<dbReference type="PRINTS" id="PR00097">
    <property type="entry name" value="ANTSNTHASEII"/>
</dbReference>
<dbReference type="InterPro" id="IPR017926">
    <property type="entry name" value="GATASE"/>
</dbReference>
<dbReference type="PRINTS" id="PR00096">
    <property type="entry name" value="GATASE"/>
</dbReference>
<dbReference type="AlphaFoldDB" id="E0TGT1"/>
<reference evidence="3 4" key="2">
    <citation type="journal article" date="2011" name="J. Bacteriol.">
        <title>Complete genome sequence of strain HTCC2503T of Parvularcula bermudensis, the type species of the order "Parvularculales" in the class Alphaproteobacteria.</title>
        <authorList>
            <person name="Oh H.M."/>
            <person name="Kang I."/>
            <person name="Vergin K.L."/>
            <person name="Kang D."/>
            <person name="Rhee K.H."/>
            <person name="Giovannoni S.J."/>
            <person name="Cho J.C."/>
        </authorList>
    </citation>
    <scope>NUCLEOTIDE SEQUENCE [LARGE SCALE GENOMIC DNA]</scope>
    <source>
        <strain evidence="4">ATCC BAA-594 / HTCC2503 / KCTC 12087</strain>
    </source>
</reference>
<protein>
    <submittedName>
        <fullName evidence="3">Anthranilate/para-aminobenzoate synthase component II</fullName>
    </submittedName>
</protein>
<proteinExistence type="predicted"/>
<dbReference type="PRINTS" id="PR00099">
    <property type="entry name" value="CPSGATASE"/>
</dbReference>
<dbReference type="KEGG" id="pbr:PB2503_13264"/>
<dbReference type="GO" id="GO:0004049">
    <property type="term" value="F:anthranilate synthase activity"/>
    <property type="evidence" value="ECO:0007669"/>
    <property type="project" value="TreeGrafter"/>
</dbReference>
<dbReference type="PROSITE" id="PS51273">
    <property type="entry name" value="GATASE_TYPE_1"/>
    <property type="match status" value="1"/>
</dbReference>
<dbReference type="HOGENOM" id="CLU_014340_1_3_5"/>
<dbReference type="CDD" id="cd01743">
    <property type="entry name" value="GATase1_Anthranilate_Synthase"/>
    <property type="match status" value="1"/>
</dbReference>
<evidence type="ECO:0000256" key="1">
    <source>
        <dbReference type="ARBA" id="ARBA00022962"/>
    </source>
</evidence>
<organism evidence="3 4">
    <name type="scientific">Parvularcula bermudensis (strain ATCC BAA-594 / HTCC2503 / KCTC 12087)</name>
    <dbReference type="NCBI Taxonomy" id="314260"/>
    <lineage>
        <taxon>Bacteria</taxon>
        <taxon>Pseudomonadati</taxon>
        <taxon>Pseudomonadota</taxon>
        <taxon>Alphaproteobacteria</taxon>
        <taxon>Parvularculales</taxon>
        <taxon>Parvularculaceae</taxon>
        <taxon>Parvularcula</taxon>
    </lineage>
</organism>
<sequence length="198" mass="20919">MILVLDNYDSFTWNLVHLIGTAETDIRVVRNDSLSVEEAMGLGPEAIVISPGPCSPSEAGISVDLVTAAHQTGVPLLGVCLGHQSIAQAFGGSVVRAKTLMHGRTSIVDRQGDDPLFDGMPKQFTATRYHSLVAAPTDFPSPLAILAKATDDGEIMALRVRDAPIWGVQFHPESIASEHGARLIANFLAARPAVTAAA</sequence>
<evidence type="ECO:0000259" key="2">
    <source>
        <dbReference type="Pfam" id="PF00117"/>
    </source>
</evidence>
<dbReference type="SUPFAM" id="SSF52317">
    <property type="entry name" value="Class I glutamine amidotransferase-like"/>
    <property type="match status" value="1"/>
</dbReference>
<dbReference type="MEROPS" id="C26.955"/>
<dbReference type="InterPro" id="IPR050472">
    <property type="entry name" value="Anth_synth/Amidotransfase"/>
</dbReference>
<dbReference type="EMBL" id="CP002156">
    <property type="protein sequence ID" value="ADM10690.1"/>
    <property type="molecule type" value="Genomic_DNA"/>
</dbReference>
<dbReference type="RefSeq" id="WP_013301664.1">
    <property type="nucleotide sequence ID" value="NC_014414.1"/>
</dbReference>
<dbReference type="Pfam" id="PF00117">
    <property type="entry name" value="GATase"/>
    <property type="match status" value="1"/>
</dbReference>
<dbReference type="FunFam" id="3.40.50.880:FF:000003">
    <property type="entry name" value="Anthranilate synthase component II"/>
    <property type="match status" value="1"/>
</dbReference>
<dbReference type="Gene3D" id="3.40.50.880">
    <property type="match status" value="1"/>
</dbReference>
<dbReference type="GO" id="GO:0005829">
    <property type="term" value="C:cytosol"/>
    <property type="evidence" value="ECO:0007669"/>
    <property type="project" value="TreeGrafter"/>
</dbReference>
<dbReference type="InterPro" id="IPR029062">
    <property type="entry name" value="Class_I_gatase-like"/>
</dbReference>
<evidence type="ECO:0000313" key="3">
    <source>
        <dbReference type="EMBL" id="ADM10690.1"/>
    </source>
</evidence>
<dbReference type="Proteomes" id="UP000001302">
    <property type="component" value="Chromosome"/>
</dbReference>
<gene>
    <name evidence="3" type="ordered locus">PB2503_13264</name>
</gene>
<dbReference type="PANTHER" id="PTHR43418:SF4">
    <property type="entry name" value="MULTIFUNCTIONAL TRYPTOPHAN BIOSYNTHESIS PROTEIN"/>
    <property type="match status" value="1"/>
</dbReference>
<dbReference type="PANTHER" id="PTHR43418">
    <property type="entry name" value="MULTIFUNCTIONAL TRYPTOPHAN BIOSYNTHESIS PROTEIN-RELATED"/>
    <property type="match status" value="1"/>
</dbReference>
<dbReference type="NCBIfam" id="TIGR00566">
    <property type="entry name" value="trpG_papA"/>
    <property type="match status" value="1"/>
</dbReference>
<dbReference type="eggNOG" id="COG0512">
    <property type="taxonomic scope" value="Bacteria"/>
</dbReference>
<name>E0TGT1_PARBH</name>
<feature type="domain" description="Glutamine amidotransferase" evidence="2">
    <location>
        <begin position="3"/>
        <end position="188"/>
    </location>
</feature>
<keyword evidence="4" id="KW-1185">Reference proteome</keyword>
<dbReference type="GO" id="GO:0000162">
    <property type="term" value="P:L-tryptophan biosynthetic process"/>
    <property type="evidence" value="ECO:0007669"/>
    <property type="project" value="TreeGrafter"/>
</dbReference>
<accession>E0TGT1</accession>
<reference evidence="4" key="1">
    <citation type="submission" date="2010-08" db="EMBL/GenBank/DDBJ databases">
        <title>Genome sequence of Parvularcula bermudensis HTCC2503.</title>
        <authorList>
            <person name="Kang D.-M."/>
            <person name="Oh H.-M."/>
            <person name="Cho J.-C."/>
        </authorList>
    </citation>
    <scope>NUCLEOTIDE SEQUENCE [LARGE SCALE GENOMIC DNA]</scope>
    <source>
        <strain evidence="4">ATCC BAA-594 / HTCC2503 / KCTC 12087</strain>
    </source>
</reference>
<keyword evidence="1" id="KW-0315">Glutamine amidotransferase</keyword>
<dbReference type="InterPro" id="IPR006221">
    <property type="entry name" value="TrpG/PapA_dom"/>
</dbReference>